<accession>A0A9N9IA60</accession>
<dbReference type="AlphaFoldDB" id="A0A9N9IA60"/>
<name>A0A9N9IA60_9GLOM</name>
<protein>
    <submittedName>
        <fullName evidence="1">13533_t:CDS:1</fullName>
    </submittedName>
</protein>
<comment type="caution">
    <text evidence="1">The sequence shown here is derived from an EMBL/GenBank/DDBJ whole genome shotgun (WGS) entry which is preliminary data.</text>
</comment>
<evidence type="ECO:0000313" key="1">
    <source>
        <dbReference type="EMBL" id="CAG8728181.1"/>
    </source>
</evidence>
<evidence type="ECO:0000313" key="2">
    <source>
        <dbReference type="Proteomes" id="UP000789342"/>
    </source>
</evidence>
<dbReference type="Proteomes" id="UP000789342">
    <property type="component" value="Unassembled WGS sequence"/>
</dbReference>
<reference evidence="1" key="1">
    <citation type="submission" date="2021-06" db="EMBL/GenBank/DDBJ databases">
        <authorList>
            <person name="Kallberg Y."/>
            <person name="Tangrot J."/>
            <person name="Rosling A."/>
        </authorList>
    </citation>
    <scope>NUCLEOTIDE SEQUENCE</scope>
    <source>
        <strain evidence="1">CL551</strain>
    </source>
</reference>
<sequence length="95" mass="10724">MSQIGYGISYGSTSRHFDDDITPSVNSLVCLDTSHILSDGNLRYRSWNSKEIEEKLKIKFGERTARSKYGPSLTSCPCQRLGNFNERYHAESSGK</sequence>
<organism evidence="1 2">
    <name type="scientific">Acaulospora morrowiae</name>
    <dbReference type="NCBI Taxonomy" id="94023"/>
    <lineage>
        <taxon>Eukaryota</taxon>
        <taxon>Fungi</taxon>
        <taxon>Fungi incertae sedis</taxon>
        <taxon>Mucoromycota</taxon>
        <taxon>Glomeromycotina</taxon>
        <taxon>Glomeromycetes</taxon>
        <taxon>Diversisporales</taxon>
        <taxon>Acaulosporaceae</taxon>
        <taxon>Acaulospora</taxon>
    </lineage>
</organism>
<keyword evidence="2" id="KW-1185">Reference proteome</keyword>
<dbReference type="EMBL" id="CAJVPV010025130">
    <property type="protein sequence ID" value="CAG8728181.1"/>
    <property type="molecule type" value="Genomic_DNA"/>
</dbReference>
<gene>
    <name evidence="1" type="ORF">AMORRO_LOCUS13812</name>
</gene>
<proteinExistence type="predicted"/>